<feature type="chain" id="PRO_5039645372" evidence="1">
    <location>
        <begin position="25"/>
        <end position="368"/>
    </location>
</feature>
<dbReference type="AlphaFoldDB" id="A0A9D1NYN8"/>
<dbReference type="InterPro" id="IPR023158">
    <property type="entry name" value="YerB-like_sf"/>
</dbReference>
<gene>
    <name evidence="4" type="ORF">IAC80_00470</name>
</gene>
<dbReference type="SUPFAM" id="SSF159774">
    <property type="entry name" value="YerB-like"/>
    <property type="match status" value="1"/>
</dbReference>
<dbReference type="Pfam" id="PF11258">
    <property type="entry name" value="DUF3048"/>
    <property type="match status" value="1"/>
</dbReference>
<protein>
    <submittedName>
        <fullName evidence="4">DUF3048 domain-containing protein</fullName>
    </submittedName>
</protein>
<evidence type="ECO:0000256" key="1">
    <source>
        <dbReference type="SAM" id="SignalP"/>
    </source>
</evidence>
<keyword evidence="1" id="KW-0732">Signal</keyword>
<reference evidence="4" key="1">
    <citation type="submission" date="2020-10" db="EMBL/GenBank/DDBJ databases">
        <authorList>
            <person name="Gilroy R."/>
        </authorList>
    </citation>
    <scope>NUCLEOTIDE SEQUENCE</scope>
    <source>
        <strain evidence="4">ChiBcec6-7307</strain>
    </source>
</reference>
<feature type="domain" description="DUF3048" evidence="2">
    <location>
        <begin position="34"/>
        <end position="177"/>
    </location>
</feature>
<name>A0A9D1NYN8_9FIRM</name>
<feature type="domain" description="DUF3048" evidence="3">
    <location>
        <begin position="216"/>
        <end position="300"/>
    </location>
</feature>
<accession>A0A9D1NYN8</accession>
<evidence type="ECO:0000313" key="5">
    <source>
        <dbReference type="Proteomes" id="UP000886889"/>
    </source>
</evidence>
<feature type="signal peptide" evidence="1">
    <location>
        <begin position="1"/>
        <end position="24"/>
    </location>
</feature>
<dbReference type="Gene3D" id="3.50.90.10">
    <property type="entry name" value="YerB-like"/>
    <property type="match status" value="1"/>
</dbReference>
<dbReference type="Proteomes" id="UP000886889">
    <property type="component" value="Unassembled WGS sequence"/>
</dbReference>
<reference evidence="4" key="2">
    <citation type="journal article" date="2021" name="PeerJ">
        <title>Extensive microbial diversity within the chicken gut microbiome revealed by metagenomics and culture.</title>
        <authorList>
            <person name="Gilroy R."/>
            <person name="Ravi A."/>
            <person name="Getino M."/>
            <person name="Pursley I."/>
            <person name="Horton D.L."/>
            <person name="Alikhan N.F."/>
            <person name="Baker D."/>
            <person name="Gharbi K."/>
            <person name="Hall N."/>
            <person name="Watson M."/>
            <person name="Adriaenssens E.M."/>
            <person name="Foster-Nyarko E."/>
            <person name="Jarju S."/>
            <person name="Secka A."/>
            <person name="Antonio M."/>
            <person name="Oren A."/>
            <person name="Chaudhuri R.R."/>
            <person name="La Ragione R."/>
            <person name="Hildebrand F."/>
            <person name="Pallen M.J."/>
        </authorList>
    </citation>
    <scope>NUCLEOTIDE SEQUENCE</scope>
    <source>
        <strain evidence="4">ChiBcec6-7307</strain>
    </source>
</reference>
<comment type="caution">
    <text evidence="4">The sequence shown here is derived from an EMBL/GenBank/DDBJ whole genome shotgun (WGS) entry which is preliminary data.</text>
</comment>
<dbReference type="Pfam" id="PF17479">
    <property type="entry name" value="DUF3048_C"/>
    <property type="match status" value="1"/>
</dbReference>
<dbReference type="EMBL" id="DVOS01000005">
    <property type="protein sequence ID" value="HIV22388.1"/>
    <property type="molecule type" value="Genomic_DNA"/>
</dbReference>
<evidence type="ECO:0000313" key="4">
    <source>
        <dbReference type="EMBL" id="HIV22388.1"/>
    </source>
</evidence>
<evidence type="ECO:0000259" key="2">
    <source>
        <dbReference type="Pfam" id="PF11258"/>
    </source>
</evidence>
<evidence type="ECO:0000259" key="3">
    <source>
        <dbReference type="Pfam" id="PF17479"/>
    </source>
</evidence>
<sequence length="368" mass="41115">MRKGIMTLSAAILAAALMAGSAIAEETDTCLSYLTGQTVSTEIGRQRPIAMMFNNIYDAIPQYGIENCGVVYEAPVEGYITRLMGIMEDYQGADRIGSVRSCRNYFIYFAREFNSIYCHYGQAVYAEPILNLPTTNNLSGLSDIGEIVYYRSDDRVSPHNVFTNYQMIQDGIDAMGYSREYAPLYTGHYQFAPEGESVTPEGGQDALVVMPGYTYNHARFDYNPDDGLYYRSQYGGAQVDGNTGNQLAYKNIILQYCSWEDFDENGYLNIDPVSGGAGKFITNGKAIDITWEKENYNPDSELYCTIDSQLSHVDVHADDFNVTRYYDANGNQITLNPGKTWVCIILDSDADRIVISDDPTISSDVIDY</sequence>
<dbReference type="InterPro" id="IPR035328">
    <property type="entry name" value="DUF3048_C"/>
</dbReference>
<dbReference type="InterPro" id="IPR021416">
    <property type="entry name" value="DUF3048_N"/>
</dbReference>
<organism evidence="4 5">
    <name type="scientific">Candidatus Merdiplasma excrementigallinarum</name>
    <dbReference type="NCBI Taxonomy" id="2840864"/>
    <lineage>
        <taxon>Bacteria</taxon>
        <taxon>Bacillati</taxon>
        <taxon>Bacillota</taxon>
        <taxon>Clostridia</taxon>
        <taxon>Lachnospirales</taxon>
        <taxon>Lachnospiraceae</taxon>
        <taxon>Lachnospiraceae incertae sedis</taxon>
        <taxon>Candidatus Merdiplasma</taxon>
    </lineage>
</organism>
<proteinExistence type="predicted"/>